<feature type="repeat" description="RCC1" evidence="2">
    <location>
        <begin position="122"/>
        <end position="176"/>
    </location>
</feature>
<evidence type="ECO:0000313" key="4">
    <source>
        <dbReference type="EMBL" id="QSZ35838.1"/>
    </source>
</evidence>
<dbReference type="PROSITE" id="PS50012">
    <property type="entry name" value="RCC1_3"/>
    <property type="match status" value="4"/>
</dbReference>
<protein>
    <recommendedName>
        <fullName evidence="3">RCC1-like domain-containing protein</fullName>
    </recommendedName>
</protein>
<feature type="repeat" description="RCC1" evidence="2">
    <location>
        <begin position="177"/>
        <end position="226"/>
    </location>
</feature>
<sequence>MSISIIYAMGSNGSGQLGIGHNEDVSVPKPVLFEDDVPDGVQQIRAGGNHTLILSTKNKLYCSGDSSYGACGLTPESHPMESKFRRVKLSDSSSINEAPVMFCAATWESSIIVQEGEKGDATKVYCFGTGNKGELGLGEFLFRSSKPQLIENFPPVGLKVVDLATSVSHVVAVLSNGDVYGWGSGRKGQLGQPEGIVYSPRKIEDLGFKAVRAICGREFTCILAESSSGQHKILGSDKWNIKSSAPEKISGWADAGSTWGSILILRNNETLMSWGRADHGQLAPPQLPPVRQIAIGSEHGLALTTEGEVCAWGWGEHGNCGPKTKDGDVNGTWNVVVSSKYLPPGAKISYIGAGCATSWICLGS</sequence>
<evidence type="ECO:0000256" key="2">
    <source>
        <dbReference type="PROSITE-ProRule" id="PRU00235"/>
    </source>
</evidence>
<keyword evidence="5" id="KW-1185">Reference proteome</keyword>
<dbReference type="SUPFAM" id="SSF50985">
    <property type="entry name" value="RCC1/BLIP-II"/>
    <property type="match status" value="1"/>
</dbReference>
<gene>
    <name evidence="4" type="ORF">DSL72_006960</name>
</gene>
<feature type="domain" description="RCC1-like" evidence="3">
    <location>
        <begin position="6"/>
        <end position="358"/>
    </location>
</feature>
<keyword evidence="1" id="KW-0677">Repeat</keyword>
<dbReference type="PANTHER" id="PTHR22872">
    <property type="entry name" value="BTK-BINDING PROTEIN-RELATED"/>
    <property type="match status" value="1"/>
</dbReference>
<dbReference type="Proteomes" id="UP000672032">
    <property type="component" value="Chromosome 6"/>
</dbReference>
<feature type="repeat" description="RCC1" evidence="2">
    <location>
        <begin position="269"/>
        <end position="306"/>
    </location>
</feature>
<dbReference type="Pfam" id="PF25390">
    <property type="entry name" value="WD40_RLD"/>
    <property type="match status" value="1"/>
</dbReference>
<organism evidence="4 5">
    <name type="scientific">Monilinia vaccinii-corymbosi</name>
    <dbReference type="NCBI Taxonomy" id="61207"/>
    <lineage>
        <taxon>Eukaryota</taxon>
        <taxon>Fungi</taxon>
        <taxon>Dikarya</taxon>
        <taxon>Ascomycota</taxon>
        <taxon>Pezizomycotina</taxon>
        <taxon>Leotiomycetes</taxon>
        <taxon>Helotiales</taxon>
        <taxon>Sclerotiniaceae</taxon>
        <taxon>Monilinia</taxon>
    </lineage>
</organism>
<proteinExistence type="predicted"/>
<evidence type="ECO:0000259" key="3">
    <source>
        <dbReference type="Pfam" id="PF25390"/>
    </source>
</evidence>
<feature type="repeat" description="RCC1" evidence="2">
    <location>
        <begin position="4"/>
        <end position="57"/>
    </location>
</feature>
<dbReference type="Gene3D" id="2.130.10.30">
    <property type="entry name" value="Regulator of chromosome condensation 1/beta-lactamase-inhibitor protein II"/>
    <property type="match status" value="2"/>
</dbReference>
<name>A0A8A3PKH5_9HELO</name>
<dbReference type="PRINTS" id="PR00633">
    <property type="entry name" value="RCCNDNSATION"/>
</dbReference>
<evidence type="ECO:0000313" key="5">
    <source>
        <dbReference type="Proteomes" id="UP000672032"/>
    </source>
</evidence>
<reference evidence="4" key="1">
    <citation type="submission" date="2020-10" db="EMBL/GenBank/DDBJ databases">
        <title>Genome Sequence of Monilinia vaccinii-corymbosi Sheds Light on Mummy Berry Disease Infection of Blueberry and Mating Type.</title>
        <authorList>
            <person name="Yow A.G."/>
            <person name="Zhang Y."/>
            <person name="Bansal K."/>
            <person name="Eacker S.M."/>
            <person name="Sullivan S."/>
            <person name="Liachko I."/>
            <person name="Cubeta M.A."/>
            <person name="Rollins J.A."/>
            <person name="Ashrafi H."/>
        </authorList>
    </citation>
    <scope>NUCLEOTIDE SEQUENCE</scope>
    <source>
        <strain evidence="4">RL-1</strain>
    </source>
</reference>
<accession>A0A8A3PKH5</accession>
<dbReference type="AlphaFoldDB" id="A0A8A3PKH5"/>
<dbReference type="EMBL" id="CP063410">
    <property type="protein sequence ID" value="QSZ35838.1"/>
    <property type="molecule type" value="Genomic_DNA"/>
</dbReference>
<dbReference type="InterPro" id="IPR058923">
    <property type="entry name" value="RCC1-like_dom"/>
</dbReference>
<dbReference type="InterPro" id="IPR051625">
    <property type="entry name" value="Signaling_Regulatory_Domain"/>
</dbReference>
<dbReference type="InterPro" id="IPR000408">
    <property type="entry name" value="Reg_chr_condens"/>
</dbReference>
<dbReference type="OrthoDB" id="5370059at2759"/>
<evidence type="ECO:0000256" key="1">
    <source>
        <dbReference type="ARBA" id="ARBA00022737"/>
    </source>
</evidence>
<dbReference type="InterPro" id="IPR009091">
    <property type="entry name" value="RCC1/BLIP-II"/>
</dbReference>